<dbReference type="InterPro" id="IPR011989">
    <property type="entry name" value="ARM-like"/>
</dbReference>
<reference evidence="7 8" key="1">
    <citation type="submission" date="2018-07" db="EMBL/GenBank/DDBJ databases">
        <title>The complete nuclear genome of the prasinophyte Chloropicon primus (CCMP1205).</title>
        <authorList>
            <person name="Pombert J.-F."/>
            <person name="Otis C."/>
            <person name="Turmel M."/>
            <person name="Lemieux C."/>
        </authorList>
    </citation>
    <scope>NUCLEOTIDE SEQUENCE [LARGE SCALE GENOMIC DNA]</scope>
    <source>
        <strain evidence="7 8">CCMP1205</strain>
    </source>
</reference>
<dbReference type="Pfam" id="PF25782">
    <property type="entry name" value="TPR_CAND1"/>
    <property type="match status" value="1"/>
</dbReference>
<dbReference type="Proteomes" id="UP000316726">
    <property type="component" value="Chromosome 8"/>
</dbReference>
<evidence type="ECO:0000313" key="6">
    <source>
        <dbReference type="EMBL" id="CAD9712659.1"/>
    </source>
</evidence>
<evidence type="ECO:0000313" key="7">
    <source>
        <dbReference type="EMBL" id="QDZ22551.1"/>
    </source>
</evidence>
<keyword evidence="3" id="KW-0833">Ubl conjugation pathway</keyword>
<dbReference type="SUPFAM" id="SSF48371">
    <property type="entry name" value="ARM repeat"/>
    <property type="match status" value="1"/>
</dbReference>
<evidence type="ECO:0000256" key="2">
    <source>
        <dbReference type="ARBA" id="ARBA00022737"/>
    </source>
</evidence>
<sequence length="1279" mass="140513">MSPLGARVSGLIEKLSSKDKDLRYMAVSDLFNELKAEGISCGMGVESKLCESILKVTEDPSSDVCTLAIKCLCPLLGSVSDGNSRELVRRLCHMQQNPKGSTTSSTTSLTSKKAMFRSISLKTLIADVKRGENKSSKVLVEEALPRMLHVLKTVKESESLGESLDIVTELVKKFGFYQWRDQADLTNSLLEIFSTTTSSDAFVRKKCISCVSALAVHLEGELLERVLRTCVDALSQVPLGGGVDTLSRTQLVLLKSQVTCVGSLVASVGARQGQLLSQTIPTLVSFCAQAESEQEDCDEVEAICELREACINCFEAFVNHVKGFDSSCSDHVSTFVSLCVKYACYDPNFAYDDDMEVDDEDDDMDTGDNEDDDEDDYGGSDYDDDEDYDEGEDDDSSWKVRKAALHCLISMVQTYSNLMLPLLEASLTTLVGRLKERDEGVKAEILAAIQSFLVKLTEEANSLDAATRGRCFSIVSDKVPSLMKHILKELVGKSTSSKIKLCYIKLLMVAVGTPGVSLLPYASDLLKQVQGLINEGSLETNIKVEAFLLLQGLFHLSEENAYNTKTLKELLSTLLAAAEEKSFKVSAMAFRTLFKALEMVNKKWDSVYENVVVDIYDMAFSQMTSSDIDLEVREEAIKCMGLLLSLFPSHLPGRSDKALEALFDRTGSEGTRVIAVKTLAKIASSGQVAMSCISGKLELQLATYLKKADHNLRVSALSALSTLVETGQLSGDITSVVENSSNLICDADIPLASTAIYMLCKLMNSHKNCRQLVETFAKPMVLALIKSPLVQGSLVEPLQAFFSKLSASLTAKKVADLLSTIEELGLEQKAKQNVRKAAAKCIASVCQASKGKGTNSVDYANKSIDLISKGKVADQGVVLSLLCLAEIGRLTDLSGCNGIESVILDCFQASSEDVRGIASYALGSVCSQNLDHFLPMIFSHMESHSKLKYLLLLSLKEVLIASQAMGEQSNLKEEHFTSLQKVLFHSCETEEEAIRIICAECQGHMALINPALMIPSLAEHLESDNPSWREVCVSAFRDAANSSQLSTEGKGVFQPFLESFLHKISDPDLKVQKAAILLLNVLLHNHLDSTRPLLPATFPMLYKCTEFSKESLREVQLGPFKQIVDDYLVVRRTAYECMHTAVNKCFDIIQPEADHFVDLVISGATDHYDTSKTSHLTLSDHYSMKMTCFGILSRLGEVHPKGCMAKASLILPPLYKTLIQKLKSDAVKQELERLEEVQNACMRCVKNLSTIVGMQETEMFGKLMISFNKNEELLKKYKA</sequence>
<evidence type="ECO:0000256" key="4">
    <source>
        <dbReference type="SAM" id="MobiDB-lite"/>
    </source>
</evidence>
<dbReference type="InterPro" id="IPR039852">
    <property type="entry name" value="CAND1/CAND2"/>
</dbReference>
<dbReference type="EMBL" id="CP031041">
    <property type="protein sequence ID" value="QDZ22551.1"/>
    <property type="molecule type" value="Genomic_DNA"/>
</dbReference>
<dbReference type="PANTHER" id="PTHR12696">
    <property type="entry name" value="TIP120"/>
    <property type="match status" value="1"/>
</dbReference>
<proteinExistence type="inferred from homology"/>
<feature type="region of interest" description="Disordered" evidence="4">
    <location>
        <begin position="353"/>
        <end position="395"/>
    </location>
</feature>
<dbReference type="GO" id="GO:0010265">
    <property type="term" value="P:SCF complex assembly"/>
    <property type="evidence" value="ECO:0007669"/>
    <property type="project" value="InterPro"/>
</dbReference>
<accession>A0A5B8MQB7</accession>
<dbReference type="AlphaFoldDB" id="A0A5B8MQB7"/>
<protein>
    <submittedName>
        <fullName evidence="7">Cullin-associated NEDD8-dissociated protein</fullName>
    </submittedName>
</protein>
<evidence type="ECO:0000256" key="1">
    <source>
        <dbReference type="ARBA" id="ARBA00007657"/>
    </source>
</evidence>
<dbReference type="STRING" id="1764295.A0A5B8MQB7"/>
<evidence type="ECO:0000259" key="5">
    <source>
        <dbReference type="Pfam" id="PF08623"/>
    </source>
</evidence>
<feature type="domain" description="TATA-binding protein interacting (TIP20)" evidence="5">
    <location>
        <begin position="1092"/>
        <end position="1256"/>
    </location>
</feature>
<dbReference type="InterPro" id="IPR016024">
    <property type="entry name" value="ARM-type_fold"/>
</dbReference>
<dbReference type="OrthoDB" id="6260732at2759"/>
<dbReference type="Pfam" id="PF08623">
    <property type="entry name" value="TIP120"/>
    <property type="match status" value="1"/>
</dbReference>
<keyword evidence="2" id="KW-0677">Repeat</keyword>
<reference evidence="6" key="2">
    <citation type="submission" date="2021-01" db="EMBL/GenBank/DDBJ databases">
        <authorList>
            <person name="Corre E."/>
            <person name="Pelletier E."/>
            <person name="Niang G."/>
            <person name="Scheremetjew M."/>
            <person name="Finn R."/>
            <person name="Kale V."/>
            <person name="Holt S."/>
            <person name="Cochrane G."/>
            <person name="Meng A."/>
            <person name="Brown T."/>
            <person name="Cohen L."/>
        </authorList>
    </citation>
    <scope>NUCLEOTIDE SEQUENCE</scope>
    <source>
        <strain evidence="6">CCMP1205</strain>
    </source>
</reference>
<name>A0A5B8MQB7_9CHLO</name>
<dbReference type="Gene3D" id="1.25.10.10">
    <property type="entry name" value="Leucine-rich Repeat Variant"/>
    <property type="match status" value="1"/>
</dbReference>
<keyword evidence="8" id="KW-1185">Reference proteome</keyword>
<comment type="similarity">
    <text evidence="1">Belongs to the CAND family.</text>
</comment>
<dbReference type="InterPro" id="IPR013932">
    <property type="entry name" value="TATA-bd_TIP120"/>
</dbReference>
<organism evidence="7 8">
    <name type="scientific">Chloropicon primus</name>
    <dbReference type="NCBI Taxonomy" id="1764295"/>
    <lineage>
        <taxon>Eukaryota</taxon>
        <taxon>Viridiplantae</taxon>
        <taxon>Chlorophyta</taxon>
        <taxon>Chloropicophyceae</taxon>
        <taxon>Chloropicales</taxon>
        <taxon>Chloropicaceae</taxon>
        <taxon>Chloropicon</taxon>
    </lineage>
</organism>
<gene>
    <name evidence="7" type="ORF">A3770_08p50690</name>
    <name evidence="6" type="ORF">CPRI1469_LOCUS1500</name>
</gene>
<dbReference type="EMBL" id="HBHL01002514">
    <property type="protein sequence ID" value="CAD9712659.1"/>
    <property type="molecule type" value="Transcribed_RNA"/>
</dbReference>
<evidence type="ECO:0000256" key="3">
    <source>
        <dbReference type="ARBA" id="ARBA00022786"/>
    </source>
</evidence>
<evidence type="ECO:0000313" key="8">
    <source>
        <dbReference type="Proteomes" id="UP000316726"/>
    </source>
</evidence>